<feature type="disulfide bond" evidence="9">
    <location>
        <begin position="575"/>
        <end position="587"/>
    </location>
</feature>
<dbReference type="SUPFAM" id="SSF55486">
    <property type="entry name" value="Metalloproteases ('zincins'), catalytic domain"/>
    <property type="match status" value="1"/>
</dbReference>
<comment type="caution">
    <text evidence="14">The sequence shown here is derived from an EMBL/GenBank/DDBJ whole genome shotgun (WGS) entry which is preliminary data.</text>
</comment>
<feature type="active site" description="Proton acceptor 2" evidence="7">
    <location>
        <position position="420"/>
    </location>
</feature>
<protein>
    <recommendedName>
        <fullName evidence="12">Angiotensin-converting enzyme</fullName>
        <ecNumber evidence="12">3.4.-.-</ecNumber>
    </recommendedName>
</protein>
<keyword evidence="12" id="KW-0121">Carboxypeptidase</keyword>
<dbReference type="GO" id="GO:0046872">
    <property type="term" value="F:metal ion binding"/>
    <property type="evidence" value="ECO:0007669"/>
    <property type="project" value="UniProtKB-KW"/>
</dbReference>
<comment type="similarity">
    <text evidence="1 11 12">Belongs to the peptidase M2 family.</text>
</comment>
<keyword evidence="12" id="KW-0378">Hydrolase</keyword>
<evidence type="ECO:0000256" key="6">
    <source>
        <dbReference type="PIRSR" id="PIRSR601548-10"/>
    </source>
</evidence>
<dbReference type="PANTHER" id="PTHR10514">
    <property type="entry name" value="ANGIOTENSIN-CONVERTING ENZYME"/>
    <property type="match status" value="1"/>
</dbReference>
<keyword evidence="2 13" id="KW-0732">Signal</keyword>
<accession>A0AAN8K0L9</accession>
<evidence type="ECO:0000313" key="15">
    <source>
        <dbReference type="Proteomes" id="UP001347796"/>
    </source>
</evidence>
<evidence type="ECO:0000256" key="7">
    <source>
        <dbReference type="PIRSR" id="PIRSR601548-11"/>
    </source>
</evidence>
<proteinExistence type="inferred from homology"/>
<keyword evidence="4 6" id="KW-0325">Glycoprotein</keyword>
<evidence type="ECO:0000256" key="1">
    <source>
        <dbReference type="ARBA" id="ARBA00008139"/>
    </source>
</evidence>
<feature type="disulfide bond" evidence="9 11">
    <location>
        <begin position="388"/>
        <end position="406"/>
    </location>
</feature>
<feature type="binding site" evidence="10">
    <location>
        <position position="419"/>
    </location>
    <ligand>
        <name>Zn(2+)</name>
        <dbReference type="ChEBI" id="CHEBI:29105"/>
        <label>2</label>
        <note>catalytic</note>
    </ligand>
</feature>
<feature type="glycosylation site" description="N-linked (GlcNAc...) asparagine; partial" evidence="6">
    <location>
        <position position="374"/>
    </location>
</feature>
<feature type="active site" description="Proton acceptor 1" evidence="5">
    <location>
        <position position="420"/>
    </location>
</feature>
<feature type="active site" description="Proton donor 1" evidence="5">
    <location>
        <position position="550"/>
    </location>
</feature>
<feature type="binding site" evidence="8">
    <location>
        <position position="423"/>
    </location>
    <ligand>
        <name>Zn(2+)</name>
        <dbReference type="ChEBI" id="CHEBI:29105"/>
        <label>1</label>
        <note>catalytic</note>
    </ligand>
</feature>
<dbReference type="PRINTS" id="PR00791">
    <property type="entry name" value="PEPDIPTASEA"/>
</dbReference>
<keyword evidence="8 12" id="KW-0479">Metal-binding</keyword>
<dbReference type="CDD" id="cd06461">
    <property type="entry name" value="M2_ACE"/>
    <property type="match status" value="1"/>
</dbReference>
<dbReference type="Proteomes" id="UP001347796">
    <property type="component" value="Unassembled WGS sequence"/>
</dbReference>
<comment type="caution">
    <text evidence="11">Lacks conserved residue(s) required for the propagation of feature annotation.</text>
</comment>
<keyword evidence="8 12" id="KW-0862">Zinc</keyword>
<feature type="binding site" evidence="8">
    <location>
        <position position="419"/>
    </location>
    <ligand>
        <name>Zn(2+)</name>
        <dbReference type="ChEBI" id="CHEBI:29105"/>
        <label>1</label>
        <note>catalytic</note>
    </ligand>
</feature>
<dbReference type="Pfam" id="PF01401">
    <property type="entry name" value="Peptidase_M2"/>
    <property type="match status" value="1"/>
</dbReference>
<dbReference type="GO" id="GO:0006508">
    <property type="term" value="P:proteolysis"/>
    <property type="evidence" value="ECO:0007669"/>
    <property type="project" value="UniProtKB-KW"/>
</dbReference>
<feature type="glycosylation site" description="N-linked (GlcNAc...) asparagine" evidence="6">
    <location>
        <position position="110"/>
    </location>
</feature>
<evidence type="ECO:0000256" key="5">
    <source>
        <dbReference type="PIRSR" id="PIRSR601548-1"/>
    </source>
</evidence>
<dbReference type="GO" id="GO:0008241">
    <property type="term" value="F:peptidyl-dipeptidase activity"/>
    <property type="evidence" value="ECO:0007669"/>
    <property type="project" value="InterPro"/>
</dbReference>
<dbReference type="GO" id="GO:0008237">
    <property type="term" value="F:metallopeptidase activity"/>
    <property type="evidence" value="ECO:0007669"/>
    <property type="project" value="UniProtKB-KW"/>
</dbReference>
<evidence type="ECO:0000313" key="14">
    <source>
        <dbReference type="EMBL" id="KAK6182614.1"/>
    </source>
</evidence>
<evidence type="ECO:0000256" key="4">
    <source>
        <dbReference type="ARBA" id="ARBA00023180"/>
    </source>
</evidence>
<evidence type="ECO:0000256" key="3">
    <source>
        <dbReference type="ARBA" id="ARBA00023157"/>
    </source>
</evidence>
<evidence type="ECO:0000256" key="10">
    <source>
        <dbReference type="PIRSR" id="PIRSR601548-8"/>
    </source>
</evidence>
<feature type="binding site" evidence="8">
    <location>
        <position position="447"/>
    </location>
    <ligand>
        <name>Zn(2+)</name>
        <dbReference type="ChEBI" id="CHEBI:29105"/>
        <label>1</label>
        <note>catalytic</note>
    </ligand>
</feature>
<feature type="binding site" evidence="10">
    <location>
        <position position="423"/>
    </location>
    <ligand>
        <name>Zn(2+)</name>
        <dbReference type="ChEBI" id="CHEBI:29105"/>
        <label>2</label>
        <note>catalytic</note>
    </ligand>
</feature>
<feature type="binding site" evidence="10">
    <location>
        <position position="447"/>
    </location>
    <ligand>
        <name>Zn(2+)</name>
        <dbReference type="ChEBI" id="CHEBI:29105"/>
        <label>2</label>
        <note>catalytic</note>
    </ligand>
</feature>
<feature type="signal peptide" evidence="13">
    <location>
        <begin position="1"/>
        <end position="19"/>
    </location>
</feature>
<dbReference type="AlphaFoldDB" id="A0AAN8K0L9"/>
<evidence type="ECO:0000256" key="11">
    <source>
        <dbReference type="PROSITE-ProRule" id="PRU01355"/>
    </source>
</evidence>
<dbReference type="InterPro" id="IPR001548">
    <property type="entry name" value="Peptidase_M2"/>
</dbReference>
<comment type="cofactor">
    <cofactor evidence="12">
        <name>Zn(2+)</name>
        <dbReference type="ChEBI" id="CHEBI:29105"/>
    </cofactor>
    <text evidence="12">Binds 1 zinc ion per subunit.</text>
</comment>
<keyword evidence="12" id="KW-0482">Metalloprotease</keyword>
<reference evidence="14 15" key="1">
    <citation type="submission" date="2024-01" db="EMBL/GenBank/DDBJ databases">
        <title>The genome of the rayed Mediterranean limpet Patella caerulea (Linnaeus, 1758).</title>
        <authorList>
            <person name="Anh-Thu Weber A."/>
            <person name="Halstead-Nussloch G."/>
        </authorList>
    </citation>
    <scope>NUCLEOTIDE SEQUENCE [LARGE SCALE GENOMIC DNA]</scope>
    <source>
        <strain evidence="14">AATW-2023a</strain>
        <tissue evidence="14">Whole specimen</tissue>
    </source>
</reference>
<dbReference type="GO" id="GO:0004180">
    <property type="term" value="F:carboxypeptidase activity"/>
    <property type="evidence" value="ECO:0007669"/>
    <property type="project" value="UniProtKB-KW"/>
</dbReference>
<evidence type="ECO:0000256" key="8">
    <source>
        <dbReference type="PIRSR" id="PIRSR601548-3"/>
    </source>
</evidence>
<dbReference type="EC" id="3.4.-.-" evidence="12"/>
<keyword evidence="15" id="KW-1185">Reference proteome</keyword>
<evidence type="ECO:0000256" key="13">
    <source>
        <dbReference type="SAM" id="SignalP"/>
    </source>
</evidence>
<sequence length="671" mass="78509">MKFMITLLISSCFILVVSGRFPYQRYQHLDQRNHETAQSYPEINQINRWNEERNTLLEELTQVLIEYFRDESTQASEENKRATLWLRKKNSELEELSAINSLLQWNFATNITHENEEKLSLGQVQSSKWYANMEAQGKNFNMANLDDINRRQLRLLLKSANPNDINIVRETSDTSSEMLATYNTGKVCMKDGNCLPLEPDIQDIMSKSRKPEQLLEAWKGWRDVTSPIKPLYTKFVELKNEGAKEHGYNDFGEFWRDSLFDQTPDLEASAERIWEEIQPLYQELHAYVRNKLRSYYGEKVVGSDGALPAHILGNMWAQQWTGIYDILKPYSSADYIPQTEAELKKKYDVKGLFRLSEEFFSSIGLYNMTDKFWNNTMMVKPEGREVQCHASAFYLYRRGDFRIKMCAEVSLDYLETIHHEMGHIEYYMAYEDQPAVFRDGANSAFHEAVGDTIALSVTSRPHLKTIALLNEDSTESKKSDIDMLLQMSLNKLAFLPFGYLVDKWRWAVFKGEVTEANYNKYWWQLRLKYQGVVSPIPRSENDFDPAAKFHIPANSPYMSYFFSHILQFQFYQRLCDLSGHEGELHTCDFYESKRAGSKLKEMLALGSSVPWQDALEQFTGSREVSAKPLIEYFRPLMTWLRAENKKYDEKPGWKDAKINWLTDDLFPEWAY</sequence>
<name>A0AAN8K0L9_PATCE</name>
<gene>
    <name evidence="14" type="ORF">SNE40_010258</name>
</gene>
<keyword evidence="12" id="KW-0645">Protease</keyword>
<feature type="chain" id="PRO_5042823890" description="Angiotensin-converting enzyme" evidence="13">
    <location>
        <begin position="20"/>
        <end position="671"/>
    </location>
</feature>
<evidence type="ECO:0000256" key="9">
    <source>
        <dbReference type="PIRSR" id="PIRSR601548-4"/>
    </source>
</evidence>
<evidence type="ECO:0000256" key="12">
    <source>
        <dbReference type="RuleBase" id="RU361144"/>
    </source>
</evidence>
<dbReference type="GO" id="GO:0016020">
    <property type="term" value="C:membrane"/>
    <property type="evidence" value="ECO:0007669"/>
    <property type="project" value="InterPro"/>
</dbReference>
<dbReference type="PANTHER" id="PTHR10514:SF27">
    <property type="entry name" value="ANGIOTENSIN-CONVERTING ENZYME"/>
    <property type="match status" value="1"/>
</dbReference>
<keyword evidence="3 9" id="KW-1015">Disulfide bond</keyword>
<evidence type="ECO:0000256" key="2">
    <source>
        <dbReference type="ARBA" id="ARBA00022729"/>
    </source>
</evidence>
<feature type="disulfide bond" evidence="9">
    <location>
        <begin position="188"/>
        <end position="194"/>
    </location>
</feature>
<dbReference type="FunFam" id="1.10.1370.30:FF:000005">
    <property type="entry name" value="Angiotensin-converting enzyme"/>
    <property type="match status" value="1"/>
</dbReference>
<dbReference type="Gene3D" id="1.10.1370.30">
    <property type="match status" value="2"/>
</dbReference>
<feature type="active site" description="Proton donor 2" evidence="7">
    <location>
        <position position="550"/>
    </location>
</feature>
<dbReference type="PROSITE" id="PS52011">
    <property type="entry name" value="PEPTIDASE_M2"/>
    <property type="match status" value="1"/>
</dbReference>
<dbReference type="EMBL" id="JAZGQO010000007">
    <property type="protein sequence ID" value="KAK6182614.1"/>
    <property type="molecule type" value="Genomic_DNA"/>
</dbReference>
<organism evidence="14 15">
    <name type="scientific">Patella caerulea</name>
    <name type="common">Rayed Mediterranean limpet</name>
    <dbReference type="NCBI Taxonomy" id="87958"/>
    <lineage>
        <taxon>Eukaryota</taxon>
        <taxon>Metazoa</taxon>
        <taxon>Spiralia</taxon>
        <taxon>Lophotrochozoa</taxon>
        <taxon>Mollusca</taxon>
        <taxon>Gastropoda</taxon>
        <taxon>Patellogastropoda</taxon>
        <taxon>Patelloidea</taxon>
        <taxon>Patellidae</taxon>
        <taxon>Patella</taxon>
    </lineage>
</organism>